<evidence type="ECO:0000313" key="3">
    <source>
        <dbReference type="Proteomes" id="UP001585018"/>
    </source>
</evidence>
<evidence type="ECO:0000256" key="1">
    <source>
        <dbReference type="SAM" id="Phobius"/>
    </source>
</evidence>
<evidence type="ECO:0008006" key="4">
    <source>
        <dbReference type="Google" id="ProtNLM"/>
    </source>
</evidence>
<dbReference type="RefSeq" id="WP_256036844.1">
    <property type="nucleotide sequence ID" value="NZ_JAMOLM010000120.1"/>
</dbReference>
<keyword evidence="3" id="KW-1185">Reference proteome</keyword>
<keyword evidence="1" id="KW-1133">Transmembrane helix</keyword>
<sequence length="82" mass="8712">MPERRPTDAASRGFMRSVDRVLVWLAPALAVVMVVLAVANLATGAAAGRVMVQFALALVMVITAMTARARLRADVFPEESGT</sequence>
<feature type="transmembrane region" description="Helical" evidence="1">
    <location>
        <begin position="21"/>
        <end position="42"/>
    </location>
</feature>
<feature type="transmembrane region" description="Helical" evidence="1">
    <location>
        <begin position="48"/>
        <end position="67"/>
    </location>
</feature>
<comment type="caution">
    <text evidence="2">The sequence shown here is derived from an EMBL/GenBank/DDBJ whole genome shotgun (WGS) entry which is preliminary data.</text>
</comment>
<keyword evidence="1" id="KW-0812">Transmembrane</keyword>
<proteinExistence type="predicted"/>
<protein>
    <recommendedName>
        <fullName evidence="4">Sensor histidine kinase</fullName>
    </recommendedName>
</protein>
<accession>A0ABV5DG42</accession>
<reference evidence="2 3" key="1">
    <citation type="submission" date="2024-01" db="EMBL/GenBank/DDBJ databases">
        <title>Genome mining of biosynthetic gene clusters to explore secondary metabolites of Streptomyces sp.</title>
        <authorList>
            <person name="Baig A."/>
            <person name="Ajitkumar Shintre N."/>
            <person name="Kumar H."/>
            <person name="Anbarasu A."/>
            <person name="Ramaiah S."/>
        </authorList>
    </citation>
    <scope>NUCLEOTIDE SEQUENCE [LARGE SCALE GENOMIC DNA]</scope>
    <source>
        <strain evidence="2 3">A03</strain>
    </source>
</reference>
<dbReference type="Proteomes" id="UP001585018">
    <property type="component" value="Unassembled WGS sequence"/>
</dbReference>
<name>A0ABV5DG42_9ACTN</name>
<keyword evidence="1" id="KW-0472">Membrane</keyword>
<organism evidence="2 3">
    <name type="scientific">Streptomyces parvulus</name>
    <dbReference type="NCBI Taxonomy" id="146923"/>
    <lineage>
        <taxon>Bacteria</taxon>
        <taxon>Bacillati</taxon>
        <taxon>Actinomycetota</taxon>
        <taxon>Actinomycetes</taxon>
        <taxon>Kitasatosporales</taxon>
        <taxon>Streptomycetaceae</taxon>
        <taxon>Streptomyces</taxon>
    </lineage>
</organism>
<gene>
    <name evidence="2" type="ORF">VSS30_21965</name>
</gene>
<evidence type="ECO:0000313" key="2">
    <source>
        <dbReference type="EMBL" id="MFB8751471.1"/>
    </source>
</evidence>
<dbReference type="EMBL" id="JAYMRR010000012">
    <property type="protein sequence ID" value="MFB8751471.1"/>
    <property type="molecule type" value="Genomic_DNA"/>
</dbReference>